<sequence length="116" mass="13440">MKAIIIIRKKKHEDLDLLKQESTFCIVLPTMNVSFLQNFIKNVIDEGITEFEFISSEDISRVQELLQKKYVGIKFSCRKTCYSSSHVGNTKPYNHCCENVLNNNATRNEVCLNMVF</sequence>
<protein>
    <submittedName>
        <fullName evidence="1">Uncharacterized protein</fullName>
    </submittedName>
</protein>
<reference evidence="1 2" key="1">
    <citation type="submission" date="2019-08" db="EMBL/GenBank/DDBJ databases">
        <title>Complete genome sequence of Candidatus Uab amorphum.</title>
        <authorList>
            <person name="Shiratori T."/>
            <person name="Suzuki S."/>
            <person name="Kakizawa Y."/>
            <person name="Ishida K."/>
        </authorList>
    </citation>
    <scope>NUCLEOTIDE SEQUENCE [LARGE SCALE GENOMIC DNA]</scope>
    <source>
        <strain evidence="1 2">SRT547</strain>
    </source>
</reference>
<dbReference type="EMBL" id="AP019860">
    <property type="protein sequence ID" value="BBM86831.1"/>
    <property type="molecule type" value="Genomic_DNA"/>
</dbReference>
<accession>A0A5S9ISX4</accession>
<keyword evidence="2" id="KW-1185">Reference proteome</keyword>
<evidence type="ECO:0000313" key="2">
    <source>
        <dbReference type="Proteomes" id="UP000326354"/>
    </source>
</evidence>
<dbReference type="RefSeq" id="WP_151970870.1">
    <property type="nucleotide sequence ID" value="NZ_AP019860.1"/>
</dbReference>
<gene>
    <name evidence="1" type="ORF">UABAM_05224</name>
</gene>
<name>A0A5S9ISX4_UABAM</name>
<evidence type="ECO:0000313" key="1">
    <source>
        <dbReference type="EMBL" id="BBM86831.1"/>
    </source>
</evidence>
<proteinExistence type="predicted"/>
<dbReference type="AlphaFoldDB" id="A0A5S9ISX4"/>
<dbReference type="KEGG" id="uam:UABAM_05224"/>
<organism evidence="1 2">
    <name type="scientific">Uabimicrobium amorphum</name>
    <dbReference type="NCBI Taxonomy" id="2596890"/>
    <lineage>
        <taxon>Bacteria</taxon>
        <taxon>Pseudomonadati</taxon>
        <taxon>Planctomycetota</taxon>
        <taxon>Candidatus Uabimicrobiia</taxon>
        <taxon>Candidatus Uabimicrobiales</taxon>
        <taxon>Candidatus Uabimicrobiaceae</taxon>
        <taxon>Candidatus Uabimicrobium</taxon>
    </lineage>
</organism>
<dbReference type="Proteomes" id="UP000326354">
    <property type="component" value="Chromosome"/>
</dbReference>